<comment type="caution">
    <text evidence="1">The sequence shown here is derived from an EMBL/GenBank/DDBJ whole genome shotgun (WGS) entry which is preliminary data.</text>
</comment>
<organism evidence="1 2">
    <name type="scientific">Turnera subulata</name>
    <dbReference type="NCBI Taxonomy" id="218843"/>
    <lineage>
        <taxon>Eukaryota</taxon>
        <taxon>Viridiplantae</taxon>
        <taxon>Streptophyta</taxon>
        <taxon>Embryophyta</taxon>
        <taxon>Tracheophyta</taxon>
        <taxon>Spermatophyta</taxon>
        <taxon>Magnoliopsida</taxon>
        <taxon>eudicotyledons</taxon>
        <taxon>Gunneridae</taxon>
        <taxon>Pentapetalae</taxon>
        <taxon>rosids</taxon>
        <taxon>fabids</taxon>
        <taxon>Malpighiales</taxon>
        <taxon>Passifloraceae</taxon>
        <taxon>Turnera</taxon>
    </lineage>
</organism>
<keyword evidence="2" id="KW-1185">Reference proteome</keyword>
<protein>
    <submittedName>
        <fullName evidence="1">Uncharacterized protein</fullName>
    </submittedName>
</protein>
<evidence type="ECO:0000313" key="2">
    <source>
        <dbReference type="Proteomes" id="UP001141552"/>
    </source>
</evidence>
<reference evidence="1" key="2">
    <citation type="journal article" date="2023" name="Plants (Basel)">
        <title>Annotation of the Turnera subulata (Passifloraceae) Draft Genome Reveals the S-Locus Evolved after the Divergence of Turneroideae from Passifloroideae in a Stepwise Manner.</title>
        <authorList>
            <person name="Henning P.M."/>
            <person name="Roalson E.H."/>
            <person name="Mir W."/>
            <person name="McCubbin A.G."/>
            <person name="Shore J.S."/>
        </authorList>
    </citation>
    <scope>NUCLEOTIDE SEQUENCE</scope>
    <source>
        <strain evidence="1">F60SS</strain>
    </source>
</reference>
<accession>A0A9Q0F0Q1</accession>
<proteinExistence type="predicted"/>
<sequence length="53" mass="6562">MVDIIHKSKAKAATPLDSTLKMDIWWWWRRHRKYQNLKPWLQIYPLDHGDYPL</sequence>
<name>A0A9Q0F0Q1_9ROSI</name>
<gene>
    <name evidence="1" type="ORF">Tsubulata_023543</name>
</gene>
<dbReference type="EMBL" id="JAKUCV010007554">
    <property type="protein sequence ID" value="KAJ4822880.1"/>
    <property type="molecule type" value="Genomic_DNA"/>
</dbReference>
<dbReference type="AlphaFoldDB" id="A0A9Q0F0Q1"/>
<evidence type="ECO:0000313" key="1">
    <source>
        <dbReference type="EMBL" id="KAJ4822880.1"/>
    </source>
</evidence>
<dbReference type="Proteomes" id="UP001141552">
    <property type="component" value="Unassembled WGS sequence"/>
</dbReference>
<reference evidence="1" key="1">
    <citation type="submission" date="2022-02" db="EMBL/GenBank/DDBJ databases">
        <authorList>
            <person name="Henning P.M."/>
            <person name="McCubbin A.G."/>
            <person name="Shore J.S."/>
        </authorList>
    </citation>
    <scope>NUCLEOTIDE SEQUENCE</scope>
    <source>
        <strain evidence="1">F60SS</strain>
        <tissue evidence="1">Leaves</tissue>
    </source>
</reference>